<dbReference type="EMBL" id="JAJUWU010000025">
    <property type="protein sequence ID" value="MCE7030476.1"/>
    <property type="molecule type" value="Genomic_DNA"/>
</dbReference>
<feature type="domain" description="Thiol:disulfide interchange protein DsbD N-terminal" evidence="1">
    <location>
        <begin position="65"/>
        <end position="171"/>
    </location>
</feature>
<evidence type="ECO:0000313" key="3">
    <source>
        <dbReference type="Proteomes" id="UP001139035"/>
    </source>
</evidence>
<sequence>MRDLALGHAPAANPFDIAATTRGALAGLAVLLSCGLGPALAAGEDASVFHNDEVTLRLVRAKEPAGGAVRAALIVDLAPGWKTYWMDPGASGVPPQFDLSKTEGFQTIYQYFPAPHRFGEGVTRANGYEGDVAFAFELGIEPGETIDGVAASVFLGVCKEICIPVQAELVAEGPGATDDAAVASAFAALPAEAEDGTFDVSSAGGGESLRVAVTAPEGAGRDEPPDLFVTSGDGWYFDEPAEVTRTGGRILFDVPIAERPAGAEGPPEAVDLLFTRGGQGLTATYVPIAPTG</sequence>
<reference evidence="2" key="1">
    <citation type="submission" date="2022-01" db="EMBL/GenBank/DDBJ databases">
        <title>Jiella avicenniae sp. nov., a novel endophytic bacterium isolated from bark of Avicennia marina.</title>
        <authorList>
            <person name="Tuo L."/>
        </authorList>
    </citation>
    <scope>NUCLEOTIDE SEQUENCE</scope>
    <source>
        <strain evidence="2">CBK1P-4</strain>
    </source>
</reference>
<dbReference type="RefSeq" id="WP_233721551.1">
    <property type="nucleotide sequence ID" value="NZ_JAJUWU010000025.1"/>
</dbReference>
<dbReference type="PROSITE" id="PS51257">
    <property type="entry name" value="PROKAR_LIPOPROTEIN"/>
    <property type="match status" value="1"/>
</dbReference>
<evidence type="ECO:0000259" key="1">
    <source>
        <dbReference type="Pfam" id="PF11412"/>
    </source>
</evidence>
<evidence type="ECO:0000313" key="2">
    <source>
        <dbReference type="EMBL" id="MCE7030476.1"/>
    </source>
</evidence>
<protein>
    <recommendedName>
        <fullName evidence="1">Thiol:disulfide interchange protein DsbD N-terminal domain-containing protein</fullName>
    </recommendedName>
</protein>
<dbReference type="Pfam" id="PF11412">
    <property type="entry name" value="DsbD_N"/>
    <property type="match status" value="1"/>
</dbReference>
<accession>A0A9X1T6D0</accession>
<keyword evidence="3" id="KW-1185">Reference proteome</keyword>
<dbReference type="InterPro" id="IPR028250">
    <property type="entry name" value="DsbDN"/>
</dbReference>
<comment type="caution">
    <text evidence="2">The sequence shown here is derived from an EMBL/GenBank/DDBJ whole genome shotgun (WGS) entry which is preliminary data.</text>
</comment>
<organism evidence="2 3">
    <name type="scientific">Jiella avicenniae</name>
    <dbReference type="NCBI Taxonomy" id="2907202"/>
    <lineage>
        <taxon>Bacteria</taxon>
        <taxon>Pseudomonadati</taxon>
        <taxon>Pseudomonadota</taxon>
        <taxon>Alphaproteobacteria</taxon>
        <taxon>Hyphomicrobiales</taxon>
        <taxon>Aurantimonadaceae</taxon>
        <taxon>Jiella</taxon>
    </lineage>
</organism>
<gene>
    <name evidence="2" type="ORF">LZD57_21025</name>
</gene>
<dbReference type="AlphaFoldDB" id="A0A9X1T6D0"/>
<dbReference type="Proteomes" id="UP001139035">
    <property type="component" value="Unassembled WGS sequence"/>
</dbReference>
<name>A0A9X1T6D0_9HYPH</name>
<proteinExistence type="predicted"/>